<dbReference type="EMBL" id="CP002299">
    <property type="protein sequence ID" value="ADP79982.1"/>
    <property type="molecule type" value="Genomic_DNA"/>
</dbReference>
<accession>E3ITT5</accession>
<sequence length="627" mass="66290">MSAPRTRAGDQPDAVPAQAPEGAASTPREQCDLIMQGGITSGIVYPAAVAELHERYDFRSIGGASAGAIGAALTAAAQYGDYARRRDPARPGGFGPLSEAAQQVAAPGLLVGLFQPTRATAWAFGLLFGLQRAGSSWLGRLWVAAGWVSRYFAAQMLIAGGISFGALVGVLYGFGGSLDRQRWYGWLLIAVVLLVTSLLGLLAAVLVRALRTVRGLPGDFFGACSGMPVGRGGQAALTPWLHGQIQRCAGREGAVPLTFADLAGGRRADEKIALEMMTTDLSAAQPLSLPFAEGQFLYSPGEFGRLFPDDVLAHLEQVSTPVPTPEGVLGPTDLRTFPGPDLPVIVATRMSLSFPGLICAVPLWVQGLGRGGPVRHWFSDGGISSNFPMHFFDTWLPTRPTFGLDLVPTPRAKGKREPVREPGDPAMTATVAPPSPGGGAPVRRVAQINNLFGFLAQILDTTLNWRDTLLAELPGFSDRIRSIRLPDGTGGIHLTMTPAQINDLAASGAVAGQSLLTTFDWDDHLFARYTLLMRQLQQNLVGGGHADPGTVTKAFTPEFQRLLASLGEAAVPGDGATTYDAQWGVSARDRTLALLGLATGWAAAQPLSFIQGEDPTPPPVMRLRPKV</sequence>
<feature type="region of interest" description="Disordered" evidence="3">
    <location>
        <begin position="1"/>
        <end position="27"/>
    </location>
</feature>
<evidence type="ECO:0000256" key="4">
    <source>
        <dbReference type="SAM" id="Phobius"/>
    </source>
</evidence>
<keyword evidence="4" id="KW-1133">Transmembrane helix</keyword>
<dbReference type="GO" id="GO:0016042">
    <property type="term" value="P:lipid catabolic process"/>
    <property type="evidence" value="ECO:0007669"/>
    <property type="project" value="UniProtKB-UniRule"/>
</dbReference>
<organism evidence="6 7">
    <name type="scientific">Pseudofrankia inefficax (strain DSM 45817 / CECT 9037 / DDB 130130 / EuI1c)</name>
    <name type="common">Frankia inefficax</name>
    <dbReference type="NCBI Taxonomy" id="298654"/>
    <lineage>
        <taxon>Bacteria</taxon>
        <taxon>Bacillati</taxon>
        <taxon>Actinomycetota</taxon>
        <taxon>Actinomycetes</taxon>
        <taxon>Frankiales</taxon>
        <taxon>Frankiaceae</taxon>
        <taxon>Pseudofrankia</taxon>
    </lineage>
</organism>
<keyword evidence="7" id="KW-1185">Reference proteome</keyword>
<dbReference type="PROSITE" id="PS51635">
    <property type="entry name" value="PNPLA"/>
    <property type="match status" value="1"/>
</dbReference>
<dbReference type="RefSeq" id="WP_013423101.1">
    <property type="nucleotide sequence ID" value="NC_014666.1"/>
</dbReference>
<dbReference type="SUPFAM" id="SSF52151">
    <property type="entry name" value="FabD/lysophospholipase-like"/>
    <property type="match status" value="1"/>
</dbReference>
<dbReference type="STRING" id="298654.FraEuI1c_1932"/>
<dbReference type="Proteomes" id="UP000002484">
    <property type="component" value="Chromosome"/>
</dbReference>
<dbReference type="HOGENOM" id="CLU_026844_0_0_11"/>
<protein>
    <submittedName>
        <fullName evidence="6">Patatin</fullName>
    </submittedName>
</protein>
<dbReference type="KEGG" id="fri:FraEuI1c_1932"/>
<dbReference type="Gene3D" id="3.40.1090.10">
    <property type="entry name" value="Cytosolic phospholipase A2 catalytic domain"/>
    <property type="match status" value="2"/>
</dbReference>
<feature type="transmembrane region" description="Helical" evidence="4">
    <location>
        <begin position="186"/>
        <end position="207"/>
    </location>
</feature>
<dbReference type="GO" id="GO:0016787">
    <property type="term" value="F:hydrolase activity"/>
    <property type="evidence" value="ECO:0007669"/>
    <property type="project" value="UniProtKB-UniRule"/>
</dbReference>
<gene>
    <name evidence="6" type="ordered locus">FraEuI1c_1932</name>
</gene>
<dbReference type="InterPro" id="IPR016035">
    <property type="entry name" value="Acyl_Trfase/lysoPLipase"/>
</dbReference>
<feature type="active site" description="Nucleophile" evidence="2">
    <location>
        <position position="65"/>
    </location>
</feature>
<dbReference type="eggNOG" id="COG1752">
    <property type="taxonomic scope" value="Bacteria"/>
</dbReference>
<comment type="caution">
    <text evidence="2">Lacks conserved residue(s) required for the propagation of feature annotation.</text>
</comment>
<keyword evidence="4" id="KW-0812">Transmembrane</keyword>
<name>E3ITT5_PSEI1</name>
<evidence type="ECO:0000256" key="2">
    <source>
        <dbReference type="PROSITE-ProRule" id="PRU01161"/>
    </source>
</evidence>
<feature type="short sequence motif" description="GXSXG" evidence="2">
    <location>
        <begin position="63"/>
        <end position="67"/>
    </location>
</feature>
<keyword evidence="2" id="KW-0378">Hydrolase</keyword>
<evidence type="ECO:0000313" key="7">
    <source>
        <dbReference type="Proteomes" id="UP000002484"/>
    </source>
</evidence>
<evidence type="ECO:0000256" key="1">
    <source>
        <dbReference type="ARBA" id="ARBA00023098"/>
    </source>
</evidence>
<evidence type="ECO:0000259" key="5">
    <source>
        <dbReference type="PROSITE" id="PS51635"/>
    </source>
</evidence>
<feature type="short sequence motif" description="DGA/G" evidence="2">
    <location>
        <begin position="380"/>
        <end position="382"/>
    </location>
</feature>
<dbReference type="InterPro" id="IPR002641">
    <property type="entry name" value="PNPLA_dom"/>
</dbReference>
<evidence type="ECO:0000313" key="6">
    <source>
        <dbReference type="EMBL" id="ADP79982.1"/>
    </source>
</evidence>
<feature type="region of interest" description="Disordered" evidence="3">
    <location>
        <begin position="407"/>
        <end position="438"/>
    </location>
</feature>
<feature type="active site" description="Proton acceptor" evidence="2">
    <location>
        <position position="380"/>
    </location>
</feature>
<dbReference type="InParanoid" id="E3ITT5"/>
<feature type="transmembrane region" description="Helical" evidence="4">
    <location>
        <begin position="151"/>
        <end position="174"/>
    </location>
</feature>
<reference evidence="6 7" key="1">
    <citation type="submission" date="2010-10" db="EMBL/GenBank/DDBJ databases">
        <title>Complete sequence of Frankia sp. EuI1c.</title>
        <authorList>
            <consortium name="US DOE Joint Genome Institute"/>
            <person name="Lucas S."/>
            <person name="Copeland A."/>
            <person name="Lapidus A."/>
            <person name="Cheng J.-F."/>
            <person name="Bruce D."/>
            <person name="Goodwin L."/>
            <person name="Pitluck S."/>
            <person name="Chertkov O."/>
            <person name="Detter J.C."/>
            <person name="Han C."/>
            <person name="Tapia R."/>
            <person name="Land M."/>
            <person name="Hauser L."/>
            <person name="Jeffries C."/>
            <person name="Kyrpides N."/>
            <person name="Ivanova N."/>
            <person name="Mikhailova N."/>
            <person name="Beauchemin N."/>
            <person name="Sen A."/>
            <person name="Sur S.A."/>
            <person name="Gtari M."/>
            <person name="Wall L."/>
            <person name="Tisa L."/>
            <person name="Woyke T."/>
        </authorList>
    </citation>
    <scope>NUCLEOTIDE SEQUENCE [LARGE SCALE GENOMIC DNA]</scope>
    <source>
        <strain evidence="7">DSM 45817 / CECT 9037 / EuI1c</strain>
    </source>
</reference>
<feature type="domain" description="PNPLA" evidence="5">
    <location>
        <begin position="33"/>
        <end position="393"/>
    </location>
</feature>
<keyword evidence="4" id="KW-0472">Membrane</keyword>
<proteinExistence type="predicted"/>
<keyword evidence="2" id="KW-0442">Lipid degradation</keyword>
<evidence type="ECO:0000256" key="3">
    <source>
        <dbReference type="SAM" id="MobiDB-lite"/>
    </source>
</evidence>
<dbReference type="AlphaFoldDB" id="E3ITT5"/>
<keyword evidence="1 2" id="KW-0443">Lipid metabolism</keyword>